<dbReference type="AlphaFoldDB" id="M8AYN6"/>
<accession>M8AYN6</accession>
<reference evidence="1" key="1">
    <citation type="submission" date="2015-06" db="UniProtKB">
        <authorList>
            <consortium name="EnsemblPlants"/>
        </authorList>
    </citation>
    <scope>IDENTIFICATION</scope>
</reference>
<dbReference type="EnsemblPlants" id="EMT06509">
    <property type="protein sequence ID" value="EMT06509"/>
    <property type="gene ID" value="F775_07081"/>
</dbReference>
<protein>
    <submittedName>
        <fullName evidence="1">Uncharacterized protein</fullName>
    </submittedName>
</protein>
<proteinExistence type="predicted"/>
<name>M8AYN6_AEGTA</name>
<evidence type="ECO:0000313" key="1">
    <source>
        <dbReference type="EnsemblPlants" id="EMT06509"/>
    </source>
</evidence>
<organism evidence="1">
    <name type="scientific">Aegilops tauschii</name>
    <name type="common">Tausch's goatgrass</name>
    <name type="synonym">Aegilops squarrosa</name>
    <dbReference type="NCBI Taxonomy" id="37682"/>
    <lineage>
        <taxon>Eukaryota</taxon>
        <taxon>Viridiplantae</taxon>
        <taxon>Streptophyta</taxon>
        <taxon>Embryophyta</taxon>
        <taxon>Tracheophyta</taxon>
        <taxon>Spermatophyta</taxon>
        <taxon>Magnoliopsida</taxon>
        <taxon>Liliopsida</taxon>
        <taxon>Poales</taxon>
        <taxon>Poaceae</taxon>
        <taxon>BOP clade</taxon>
        <taxon>Pooideae</taxon>
        <taxon>Triticodae</taxon>
        <taxon>Triticeae</taxon>
        <taxon>Triticinae</taxon>
        <taxon>Aegilops</taxon>
    </lineage>
</organism>
<sequence>MALELASVAAGYCRRSRGAVGPGAAPCAVNAQGRDDVHEQDEHFDRCRGAAGGELGAEVTLGDARMAGTRGSDPTRPDLAMSDDERSRAATGASGVQARSRGSESPPRVDMARSFGLSWWSWTAAARG</sequence>